<dbReference type="EMBL" id="OUUY01000136">
    <property type="protein sequence ID" value="SPQ02004.1"/>
    <property type="molecule type" value="Genomic_DNA"/>
</dbReference>
<dbReference type="InterPro" id="IPR040764">
    <property type="entry name" value="CvfB_WH"/>
</dbReference>
<dbReference type="InterPro" id="IPR014464">
    <property type="entry name" value="CvfB_fam"/>
</dbReference>
<gene>
    <name evidence="2" type="ORF">NBG4_850001</name>
</gene>
<evidence type="ECO:0000259" key="1">
    <source>
        <dbReference type="Pfam" id="PF17783"/>
    </source>
</evidence>
<dbReference type="Pfam" id="PF17783">
    <property type="entry name" value="WHD_CvfB"/>
    <property type="match status" value="1"/>
</dbReference>
<feature type="domain" description="Conserved virulence factor B-like winged helix" evidence="1">
    <location>
        <begin position="120"/>
        <end position="177"/>
    </location>
</feature>
<proteinExistence type="predicted"/>
<dbReference type="PANTHER" id="PTHR37296:SF1">
    <property type="entry name" value="CONSERVED VIRULENCE FACTOR B"/>
    <property type="match status" value="1"/>
</dbReference>
<dbReference type="Gene3D" id="1.10.10.10">
    <property type="entry name" value="Winged helix-like DNA-binding domain superfamily/Winged helix DNA-binding domain"/>
    <property type="match status" value="1"/>
</dbReference>
<sequence>MKNKGYSKTGNVNRVRGIRKLADKSYRITSSPELDKLPDDGRVEFQEGQSVELVIYDRTDIGYKALINNSREGLLYKDEVFQGLRKGQHIAGFIKKVRGDGKIDLCLQKPGPEKVDDVAEKIIDKLKAQGGFMAVDDKSAPEVIYRLFGASKKTYKKAIGALYKKRLILIESAGIRLARKAGM</sequence>
<dbReference type="OrthoDB" id="9801597at2"/>
<evidence type="ECO:0000313" key="2">
    <source>
        <dbReference type="EMBL" id="SPQ02004.1"/>
    </source>
</evidence>
<dbReference type="Proteomes" id="UP000245125">
    <property type="component" value="Unassembled WGS sequence"/>
</dbReference>
<organism evidence="2 3">
    <name type="scientific">Candidatus Sulfobium mesophilum</name>
    <dbReference type="NCBI Taxonomy" id="2016548"/>
    <lineage>
        <taxon>Bacteria</taxon>
        <taxon>Pseudomonadati</taxon>
        <taxon>Nitrospirota</taxon>
        <taxon>Nitrospiria</taxon>
        <taxon>Nitrospirales</taxon>
        <taxon>Nitrospiraceae</taxon>
        <taxon>Candidatus Sulfobium</taxon>
    </lineage>
</organism>
<protein>
    <recommendedName>
        <fullName evidence="1">Conserved virulence factor B-like winged helix domain-containing protein</fullName>
    </recommendedName>
</protein>
<keyword evidence="3" id="KW-1185">Reference proteome</keyword>
<name>A0A2U3QKS1_9BACT</name>
<dbReference type="PANTHER" id="PTHR37296">
    <property type="entry name" value="CONSERVED VIRULENCE FACTOR B"/>
    <property type="match status" value="1"/>
</dbReference>
<evidence type="ECO:0000313" key="3">
    <source>
        <dbReference type="Proteomes" id="UP000245125"/>
    </source>
</evidence>
<accession>A0A2U3QKS1</accession>
<dbReference type="InterPro" id="IPR036388">
    <property type="entry name" value="WH-like_DNA-bd_sf"/>
</dbReference>
<dbReference type="AlphaFoldDB" id="A0A2U3QKS1"/>
<reference evidence="3" key="1">
    <citation type="submission" date="2018-03" db="EMBL/GenBank/DDBJ databases">
        <authorList>
            <person name="Zecchin S."/>
        </authorList>
    </citation>
    <scope>NUCLEOTIDE SEQUENCE [LARGE SCALE GENOMIC DNA]</scope>
</reference>